<name>A0A369PQE8_9SPHI</name>
<sequence>MAQACKKDILQPNSSILQSSLSIAEAKQYFDANLKKDDRLEKLISTSAQQNITLTEILGNKQPQWNKAYQKMISLGGAHICIKQIKFNYDAIAPDIINGEDWDSNSCNIGEYFNLDLG</sequence>
<gene>
    <name evidence="1" type="ORF">DU508_19920</name>
</gene>
<dbReference type="AlphaFoldDB" id="A0A369PQE8"/>
<evidence type="ECO:0000313" key="1">
    <source>
        <dbReference type="EMBL" id="RDC54773.1"/>
    </source>
</evidence>
<reference evidence="1 2" key="1">
    <citation type="submission" date="2018-07" db="EMBL/GenBank/DDBJ databases">
        <title>Pedobacter sp. nov., isolated from soil.</title>
        <authorList>
            <person name="Zhou L.Y."/>
            <person name="Du Z.J."/>
        </authorList>
    </citation>
    <scope>NUCLEOTIDE SEQUENCE [LARGE SCALE GENOMIC DNA]</scope>
    <source>
        <strain evidence="1 2">JDX94</strain>
    </source>
</reference>
<dbReference type="EMBL" id="QPKV01000010">
    <property type="protein sequence ID" value="RDC54773.1"/>
    <property type="molecule type" value="Genomic_DNA"/>
</dbReference>
<dbReference type="Proteomes" id="UP000253961">
    <property type="component" value="Unassembled WGS sequence"/>
</dbReference>
<keyword evidence="2" id="KW-1185">Reference proteome</keyword>
<evidence type="ECO:0000313" key="2">
    <source>
        <dbReference type="Proteomes" id="UP000253961"/>
    </source>
</evidence>
<organism evidence="1 2">
    <name type="scientific">Pedobacter chinensis</name>
    <dbReference type="NCBI Taxonomy" id="2282421"/>
    <lineage>
        <taxon>Bacteria</taxon>
        <taxon>Pseudomonadati</taxon>
        <taxon>Bacteroidota</taxon>
        <taxon>Sphingobacteriia</taxon>
        <taxon>Sphingobacteriales</taxon>
        <taxon>Sphingobacteriaceae</taxon>
        <taxon>Pedobacter</taxon>
    </lineage>
</organism>
<protein>
    <submittedName>
        <fullName evidence="1">Uncharacterized protein</fullName>
    </submittedName>
</protein>
<accession>A0A369PQE8</accession>
<comment type="caution">
    <text evidence="1">The sequence shown here is derived from an EMBL/GenBank/DDBJ whole genome shotgun (WGS) entry which is preliminary data.</text>
</comment>
<proteinExistence type="predicted"/>